<feature type="transmembrane region" description="Helical" evidence="1">
    <location>
        <begin position="188"/>
        <end position="210"/>
    </location>
</feature>
<reference evidence="3" key="1">
    <citation type="submission" date="2016-10" db="EMBL/GenBank/DDBJ databases">
        <authorList>
            <person name="Varghese N."/>
        </authorList>
    </citation>
    <scope>NUCLEOTIDE SEQUENCE [LARGE SCALE GENOMIC DNA]</scope>
    <source>
        <strain evidence="3">DSM 20406</strain>
    </source>
</reference>
<gene>
    <name evidence="2" type="ORF">SAMN04487834_104210</name>
</gene>
<feature type="transmembrane region" description="Helical" evidence="1">
    <location>
        <begin position="216"/>
        <end position="237"/>
    </location>
</feature>
<name>A0A1H6VFS5_9FIRM</name>
<keyword evidence="3" id="KW-1185">Reference proteome</keyword>
<feature type="transmembrane region" description="Helical" evidence="1">
    <location>
        <begin position="116"/>
        <end position="139"/>
    </location>
</feature>
<proteinExistence type="predicted"/>
<evidence type="ECO:0000313" key="2">
    <source>
        <dbReference type="EMBL" id="SEI99055.1"/>
    </source>
</evidence>
<sequence>MKKVLPILSLCYMVVVCLLTRVIVLIKLPLILQIFLLFIGYGMLLEFMMNRKEMDAQYRKGYLILYGLLLVCSLVLSIIYLRSTIGLYVTNLMMEMLPFFFAWLVGLLFQNRENSFPASISLIITIIVFLTFFIMKLPALQQAIKVDANTLFWPGLIIDMLLLSINIGLSTCIIHINQTNKSLEIISLVLAILLLVLTLPIGSWSIFNALTHFSKIIIPHLYLCSLYLICIHGICLLRK</sequence>
<protein>
    <submittedName>
        <fullName evidence="2">Uncharacterized protein</fullName>
    </submittedName>
</protein>
<keyword evidence="1" id="KW-0812">Transmembrane</keyword>
<organism evidence="2 3">
    <name type="scientific">Sharpea azabuensis</name>
    <dbReference type="NCBI Taxonomy" id="322505"/>
    <lineage>
        <taxon>Bacteria</taxon>
        <taxon>Bacillati</taxon>
        <taxon>Bacillota</taxon>
        <taxon>Erysipelotrichia</taxon>
        <taxon>Erysipelotrichales</taxon>
        <taxon>Coprobacillaceae</taxon>
        <taxon>Sharpea</taxon>
    </lineage>
</organism>
<dbReference type="EMBL" id="FNYK01000042">
    <property type="protein sequence ID" value="SEI99055.1"/>
    <property type="molecule type" value="Genomic_DNA"/>
</dbReference>
<keyword evidence="1" id="KW-1133">Transmembrane helix</keyword>
<dbReference type="RefSeq" id="WP_074732394.1">
    <property type="nucleotide sequence ID" value="NZ_FNYK01000042.1"/>
</dbReference>
<keyword evidence="1" id="KW-0472">Membrane</keyword>
<feature type="transmembrane region" description="Helical" evidence="1">
    <location>
        <begin position="30"/>
        <end position="49"/>
    </location>
</feature>
<evidence type="ECO:0000313" key="3">
    <source>
        <dbReference type="Proteomes" id="UP000183028"/>
    </source>
</evidence>
<feature type="transmembrane region" description="Helical" evidence="1">
    <location>
        <begin position="151"/>
        <end position="176"/>
    </location>
</feature>
<feature type="transmembrane region" description="Helical" evidence="1">
    <location>
        <begin position="61"/>
        <end position="81"/>
    </location>
</feature>
<feature type="transmembrane region" description="Helical" evidence="1">
    <location>
        <begin position="7"/>
        <end position="24"/>
    </location>
</feature>
<dbReference type="OrthoDB" id="9940338at2"/>
<evidence type="ECO:0000256" key="1">
    <source>
        <dbReference type="SAM" id="Phobius"/>
    </source>
</evidence>
<feature type="transmembrane region" description="Helical" evidence="1">
    <location>
        <begin position="87"/>
        <end position="109"/>
    </location>
</feature>
<accession>A0A1H6VFS5</accession>
<dbReference type="Proteomes" id="UP000183028">
    <property type="component" value="Unassembled WGS sequence"/>
</dbReference>
<dbReference type="AlphaFoldDB" id="A0A1H6VFS5"/>